<dbReference type="GO" id="GO:0005634">
    <property type="term" value="C:nucleus"/>
    <property type="evidence" value="ECO:0007669"/>
    <property type="project" value="UniProtKB-SubCell"/>
</dbReference>
<dbReference type="InterPro" id="IPR001623">
    <property type="entry name" value="DnaJ_domain"/>
</dbReference>
<dbReference type="GO" id="GO:0046872">
    <property type="term" value="F:metal ion binding"/>
    <property type="evidence" value="ECO:0007669"/>
    <property type="project" value="UniProtKB-KW"/>
</dbReference>
<dbReference type="SMART" id="SM00271">
    <property type="entry name" value="DnaJ"/>
    <property type="match status" value="1"/>
</dbReference>
<dbReference type="InterPro" id="IPR007872">
    <property type="entry name" value="DPH_MB_dom"/>
</dbReference>
<feature type="domain" description="J" evidence="11">
    <location>
        <begin position="2"/>
        <end position="56"/>
    </location>
</feature>
<gene>
    <name evidence="13" type="ORF">DASB73_003770</name>
</gene>
<evidence type="ECO:0000256" key="2">
    <source>
        <dbReference type="ARBA" id="ARBA00004123"/>
    </source>
</evidence>
<feature type="domain" description="DPH-type MB" evidence="12">
    <location>
        <begin position="69"/>
        <end position="129"/>
    </location>
</feature>
<dbReference type="EMBL" id="BTGC01000001">
    <property type="protein sequence ID" value="GMM49419.1"/>
    <property type="molecule type" value="Genomic_DNA"/>
</dbReference>
<organism evidence="13 14">
    <name type="scientific">Starmerella bacillaris</name>
    <name type="common">Yeast</name>
    <name type="synonym">Candida zemplinina</name>
    <dbReference type="NCBI Taxonomy" id="1247836"/>
    <lineage>
        <taxon>Eukaryota</taxon>
        <taxon>Fungi</taxon>
        <taxon>Dikarya</taxon>
        <taxon>Ascomycota</taxon>
        <taxon>Saccharomycotina</taxon>
        <taxon>Dipodascomycetes</taxon>
        <taxon>Dipodascales</taxon>
        <taxon>Trichomonascaceae</taxon>
        <taxon>Starmerella</taxon>
    </lineage>
</organism>
<dbReference type="SUPFAM" id="SSF144217">
    <property type="entry name" value="CSL zinc finger"/>
    <property type="match status" value="1"/>
</dbReference>
<evidence type="ECO:0000256" key="9">
    <source>
        <dbReference type="ARBA" id="ARBA00023004"/>
    </source>
</evidence>
<evidence type="ECO:0000256" key="10">
    <source>
        <dbReference type="ARBA" id="ARBA00023242"/>
    </source>
</evidence>
<dbReference type="GO" id="GO:0005737">
    <property type="term" value="C:cytoplasm"/>
    <property type="evidence" value="ECO:0007669"/>
    <property type="project" value="UniProtKB-SubCell"/>
</dbReference>
<dbReference type="CDD" id="cd06257">
    <property type="entry name" value="DnaJ"/>
    <property type="match status" value="1"/>
</dbReference>
<keyword evidence="9" id="KW-0408">Iron</keyword>
<dbReference type="Gene3D" id="3.10.660.10">
    <property type="entry name" value="DPH Zinc finger"/>
    <property type="match status" value="1"/>
</dbReference>
<evidence type="ECO:0000259" key="11">
    <source>
        <dbReference type="PROSITE" id="PS50076"/>
    </source>
</evidence>
<evidence type="ECO:0000313" key="14">
    <source>
        <dbReference type="Proteomes" id="UP001362899"/>
    </source>
</evidence>
<protein>
    <recommendedName>
        <fullName evidence="5">Diphthamide biosynthesis protein 4</fullName>
    </recommendedName>
</protein>
<dbReference type="Gene3D" id="1.10.287.110">
    <property type="entry name" value="DnaJ domain"/>
    <property type="match status" value="1"/>
</dbReference>
<evidence type="ECO:0000256" key="4">
    <source>
        <dbReference type="ARBA" id="ARBA00006169"/>
    </source>
</evidence>
<reference evidence="13 14" key="1">
    <citation type="journal article" date="2023" name="Elife">
        <title>Identification of key yeast species and microbe-microbe interactions impacting larval growth of Drosophila in the wild.</title>
        <authorList>
            <person name="Mure A."/>
            <person name="Sugiura Y."/>
            <person name="Maeda R."/>
            <person name="Honda K."/>
            <person name="Sakurai N."/>
            <person name="Takahashi Y."/>
            <person name="Watada M."/>
            <person name="Katoh T."/>
            <person name="Gotoh A."/>
            <person name="Gotoh Y."/>
            <person name="Taniguchi I."/>
            <person name="Nakamura K."/>
            <person name="Hayashi T."/>
            <person name="Katayama T."/>
            <person name="Uemura T."/>
            <person name="Hattori Y."/>
        </authorList>
    </citation>
    <scope>NUCLEOTIDE SEQUENCE [LARGE SCALE GENOMIC DNA]</scope>
    <source>
        <strain evidence="13 14">SB-73</strain>
    </source>
</reference>
<keyword evidence="14" id="KW-1185">Reference proteome</keyword>
<comment type="function">
    <text evidence="1">Required for the first step of diphthamide biosynthesis, the transfer of 3-amino-3-carboxypropyl from S-adenosyl-L-methionine to a histidine residue. Diphthamide is a post-translational modification of histidine which occurs in elongation factor 2.</text>
</comment>
<dbReference type="PROSITE" id="PS51074">
    <property type="entry name" value="DPH_MB"/>
    <property type="match status" value="1"/>
</dbReference>
<evidence type="ECO:0000259" key="12">
    <source>
        <dbReference type="PROSITE" id="PS51074"/>
    </source>
</evidence>
<dbReference type="PANTHER" id="PTHR21454:SF46">
    <property type="entry name" value="DIPHTHAMIDE BIOSYNTHESIS PROTEIN 4"/>
    <property type="match status" value="1"/>
</dbReference>
<sequence>MDAYAILNITASSTPLEIKQAYKLALLNNHPDKCTDSKYSIDEINRAYKYLQNNDAQQVIHEPPQFSEILDLSELEEVSLNSNEYYWVKPCRCGSEFKLTEHELETNTDADEIAVNCLGCSLTILVQYTVE</sequence>
<keyword evidence="7" id="KW-0479">Metal-binding</keyword>
<accession>A0AAV5RCX2</accession>
<comment type="similarity">
    <text evidence="4">Belongs to the DPH4 family.</text>
</comment>
<proteinExistence type="inferred from homology"/>
<dbReference type="PRINTS" id="PR00625">
    <property type="entry name" value="JDOMAIN"/>
</dbReference>
<dbReference type="PANTHER" id="PTHR21454">
    <property type="entry name" value="DPH3 HOMOLOG-RELATED"/>
    <property type="match status" value="1"/>
</dbReference>
<name>A0AAV5RCX2_STABA</name>
<comment type="caution">
    <text evidence="13">The sequence shown here is derived from an EMBL/GenBank/DDBJ whole genome shotgun (WGS) entry which is preliminary data.</text>
</comment>
<dbReference type="PROSITE" id="PS50076">
    <property type="entry name" value="DNAJ_2"/>
    <property type="match status" value="1"/>
</dbReference>
<dbReference type="Pfam" id="PF05207">
    <property type="entry name" value="Zn_ribbon_CSL"/>
    <property type="match status" value="1"/>
</dbReference>
<dbReference type="Proteomes" id="UP001362899">
    <property type="component" value="Unassembled WGS sequence"/>
</dbReference>
<dbReference type="SUPFAM" id="SSF46565">
    <property type="entry name" value="Chaperone J-domain"/>
    <property type="match status" value="1"/>
</dbReference>
<dbReference type="AlphaFoldDB" id="A0AAV5RCX2"/>
<evidence type="ECO:0000256" key="8">
    <source>
        <dbReference type="ARBA" id="ARBA00022833"/>
    </source>
</evidence>
<evidence type="ECO:0000256" key="5">
    <source>
        <dbReference type="ARBA" id="ARBA00021797"/>
    </source>
</evidence>
<dbReference type="Pfam" id="PF00226">
    <property type="entry name" value="DnaJ"/>
    <property type="match status" value="1"/>
</dbReference>
<keyword evidence="10" id="KW-0539">Nucleus</keyword>
<dbReference type="InterPro" id="IPR044248">
    <property type="entry name" value="DPH3/4-like"/>
</dbReference>
<evidence type="ECO:0000313" key="13">
    <source>
        <dbReference type="EMBL" id="GMM49419.1"/>
    </source>
</evidence>
<evidence type="ECO:0000256" key="6">
    <source>
        <dbReference type="ARBA" id="ARBA00022490"/>
    </source>
</evidence>
<dbReference type="InterPro" id="IPR036671">
    <property type="entry name" value="DPH_MB_sf"/>
</dbReference>
<keyword evidence="6" id="KW-0963">Cytoplasm</keyword>
<evidence type="ECO:0000256" key="1">
    <source>
        <dbReference type="ARBA" id="ARBA00003474"/>
    </source>
</evidence>
<keyword evidence="8" id="KW-0862">Zinc</keyword>
<evidence type="ECO:0000256" key="3">
    <source>
        <dbReference type="ARBA" id="ARBA00004496"/>
    </source>
</evidence>
<dbReference type="InterPro" id="IPR036869">
    <property type="entry name" value="J_dom_sf"/>
</dbReference>
<dbReference type="GO" id="GO:0017183">
    <property type="term" value="P:protein histidyl modification to diphthamide"/>
    <property type="evidence" value="ECO:0007669"/>
    <property type="project" value="InterPro"/>
</dbReference>
<comment type="subcellular location">
    <subcellularLocation>
        <location evidence="3">Cytoplasm</location>
    </subcellularLocation>
    <subcellularLocation>
        <location evidence="2">Nucleus</location>
    </subcellularLocation>
</comment>
<evidence type="ECO:0000256" key="7">
    <source>
        <dbReference type="ARBA" id="ARBA00022723"/>
    </source>
</evidence>